<gene>
    <name evidence="5" type="ORF">SAMN04487948_11534</name>
</gene>
<dbReference type="RefSeq" id="WP_089827002.1">
    <property type="nucleotide sequence ID" value="NZ_FODV01000015.1"/>
</dbReference>
<protein>
    <submittedName>
        <fullName evidence="5">Uncharacterized protein</fullName>
    </submittedName>
</protein>
<feature type="domain" description="DUF8073" evidence="2">
    <location>
        <begin position="316"/>
        <end position="379"/>
    </location>
</feature>
<dbReference type="InterPro" id="IPR058809">
    <property type="entry name" value="DUF8073_M"/>
</dbReference>
<feature type="compositionally biased region" description="Acidic residues" evidence="1">
    <location>
        <begin position="149"/>
        <end position="158"/>
    </location>
</feature>
<name>A0A1H8VAX2_9EURY</name>
<feature type="region of interest" description="Disordered" evidence="1">
    <location>
        <begin position="120"/>
        <end position="158"/>
    </location>
</feature>
<dbReference type="EMBL" id="FODV01000015">
    <property type="protein sequence ID" value="SEP12357.1"/>
    <property type="molecule type" value="Genomic_DNA"/>
</dbReference>
<dbReference type="InterPro" id="IPR058811">
    <property type="entry name" value="DUF8073_N"/>
</dbReference>
<dbReference type="Pfam" id="PF26272">
    <property type="entry name" value="DUF8073_N"/>
    <property type="match status" value="1"/>
</dbReference>
<dbReference type="InterPro" id="IPR058810">
    <property type="entry name" value="DUF8073_C"/>
</dbReference>
<feature type="domain" description="DUF8073" evidence="4">
    <location>
        <begin position="4"/>
        <end position="114"/>
    </location>
</feature>
<reference evidence="6" key="1">
    <citation type="submission" date="2016-10" db="EMBL/GenBank/DDBJ databases">
        <authorList>
            <person name="Varghese N."/>
            <person name="Submissions S."/>
        </authorList>
    </citation>
    <scope>NUCLEOTIDE SEQUENCE [LARGE SCALE GENOMIC DNA]</scope>
    <source>
        <strain evidence="6">CGMCC 1.10121</strain>
    </source>
</reference>
<evidence type="ECO:0000259" key="2">
    <source>
        <dbReference type="Pfam" id="PF26270"/>
    </source>
</evidence>
<dbReference type="Pfam" id="PF26270">
    <property type="entry name" value="DUF8073_C"/>
    <property type="match status" value="1"/>
</dbReference>
<evidence type="ECO:0000259" key="4">
    <source>
        <dbReference type="Pfam" id="PF26272"/>
    </source>
</evidence>
<feature type="compositionally biased region" description="Low complexity" evidence="1">
    <location>
        <begin position="130"/>
        <end position="142"/>
    </location>
</feature>
<feature type="domain" description="DUF8073" evidence="3">
    <location>
        <begin position="195"/>
        <end position="234"/>
    </location>
</feature>
<sequence>MGVSTSFEELSQFIERYESDGGKIHRVEVMTPTQESETKLSVTLDLPVSICQNTESGVEELLRTATISDNGGLEVEFSSAIFPELDEYIPENTSITRGDVRVTDDGTILSTFTLMLGEELDEEQSELSRSHSCSSSAASNQSIEHTDMGDNESETDEERAIDEYGTAVATEDTTSNQDKIKSELNTVRNKNLPPYEDTQYLQCLYDNFSTFTAMSEEFEIDVASETVRRYMIDAEIHEPASYQTSDEERSEDHIEELDDTANGPEQPISDKSAKDTPSSTESYSEKNQIEEDPIENVSNKQLLADGFGLPDNLTLEKLADAIESSMTLYDMQRQLNIDRKRTRELLEQLNLIDLVMRRMAHNPDKAVSREEIADRIRNSTQRGC</sequence>
<evidence type="ECO:0000259" key="3">
    <source>
        <dbReference type="Pfam" id="PF26271"/>
    </source>
</evidence>
<keyword evidence="6" id="KW-1185">Reference proteome</keyword>
<organism evidence="5 6">
    <name type="scientific">Halogranum amylolyticum</name>
    <dbReference type="NCBI Taxonomy" id="660520"/>
    <lineage>
        <taxon>Archaea</taxon>
        <taxon>Methanobacteriati</taxon>
        <taxon>Methanobacteriota</taxon>
        <taxon>Stenosarchaea group</taxon>
        <taxon>Halobacteria</taxon>
        <taxon>Halobacteriales</taxon>
        <taxon>Haloferacaceae</taxon>
    </lineage>
</organism>
<dbReference type="Pfam" id="PF26271">
    <property type="entry name" value="DUF8073_M"/>
    <property type="match status" value="1"/>
</dbReference>
<dbReference type="OrthoDB" id="238089at2157"/>
<evidence type="ECO:0000313" key="6">
    <source>
        <dbReference type="Proteomes" id="UP000199126"/>
    </source>
</evidence>
<proteinExistence type="predicted"/>
<evidence type="ECO:0000313" key="5">
    <source>
        <dbReference type="EMBL" id="SEP12357.1"/>
    </source>
</evidence>
<accession>A0A1H8VAX2</accession>
<feature type="region of interest" description="Disordered" evidence="1">
    <location>
        <begin position="238"/>
        <end position="296"/>
    </location>
</feature>
<dbReference type="Proteomes" id="UP000199126">
    <property type="component" value="Unassembled WGS sequence"/>
</dbReference>
<dbReference type="AlphaFoldDB" id="A0A1H8VAX2"/>
<evidence type="ECO:0000256" key="1">
    <source>
        <dbReference type="SAM" id="MobiDB-lite"/>
    </source>
</evidence>